<dbReference type="SUPFAM" id="SSF47240">
    <property type="entry name" value="Ferritin-like"/>
    <property type="match status" value="1"/>
</dbReference>
<gene>
    <name evidence="2" type="ORF">FHP88_12250</name>
</gene>
<dbReference type="InterPro" id="IPR009078">
    <property type="entry name" value="Ferritin-like_SF"/>
</dbReference>
<evidence type="ECO:0000313" key="3">
    <source>
        <dbReference type="Proteomes" id="UP000316649"/>
    </source>
</evidence>
<proteinExistence type="predicted"/>
<feature type="domain" description="TRASH" evidence="1">
    <location>
        <begin position="44"/>
        <end position="81"/>
    </location>
</feature>
<reference evidence="2 3" key="1">
    <citation type="submission" date="2019-07" db="EMBL/GenBank/DDBJ databases">
        <title>The pathways for chlorine oxyanion respiration interact through the shared metabolite chlorate.</title>
        <authorList>
            <person name="Barnum T.P."/>
            <person name="Cheng Y."/>
            <person name="Hill K.A."/>
            <person name="Lucas L.N."/>
            <person name="Carlson H.K."/>
            <person name="Coates J.D."/>
        </authorList>
    </citation>
    <scope>NUCLEOTIDE SEQUENCE [LARGE SCALE GENOMIC DNA]</scope>
    <source>
        <strain evidence="2 3">BK-1</strain>
    </source>
</reference>
<dbReference type="InterPro" id="IPR012348">
    <property type="entry name" value="RNR-like"/>
</dbReference>
<name>A0A558DQH8_9GAMM</name>
<dbReference type="GO" id="GO:0016491">
    <property type="term" value="F:oxidoreductase activity"/>
    <property type="evidence" value="ECO:0007669"/>
    <property type="project" value="InterPro"/>
</dbReference>
<dbReference type="SMART" id="SM00746">
    <property type="entry name" value="TRASH"/>
    <property type="match status" value="1"/>
</dbReference>
<evidence type="ECO:0000313" key="2">
    <source>
        <dbReference type="EMBL" id="TVO73012.1"/>
    </source>
</evidence>
<accession>A0A558DQH8</accession>
<dbReference type="Gene3D" id="1.10.620.20">
    <property type="entry name" value="Ribonucleotide Reductase, subunit A"/>
    <property type="match status" value="1"/>
</dbReference>
<dbReference type="InterPro" id="IPR011017">
    <property type="entry name" value="TRASH_dom"/>
</dbReference>
<dbReference type="RefSeq" id="WP_144359369.1">
    <property type="nucleotide sequence ID" value="NZ_VMNH01000014.1"/>
</dbReference>
<dbReference type="EMBL" id="VMNH01000014">
    <property type="protein sequence ID" value="TVO73012.1"/>
    <property type="molecule type" value="Genomic_DNA"/>
</dbReference>
<comment type="caution">
    <text evidence="2">The sequence shown here is derived from an EMBL/GenBank/DDBJ whole genome shotgun (WGS) entry which is preliminary data.</text>
</comment>
<dbReference type="InterPro" id="IPR007029">
    <property type="entry name" value="YHS_dom"/>
</dbReference>
<dbReference type="AlphaFoldDB" id="A0A558DQH8"/>
<keyword evidence="3" id="KW-1185">Reference proteome</keyword>
<dbReference type="OrthoDB" id="9809270at2"/>
<organism evidence="2 3">
    <name type="scientific">Sedimenticola selenatireducens</name>
    <dbReference type="NCBI Taxonomy" id="191960"/>
    <lineage>
        <taxon>Bacteria</taxon>
        <taxon>Pseudomonadati</taxon>
        <taxon>Pseudomonadota</taxon>
        <taxon>Gammaproteobacteria</taxon>
        <taxon>Chromatiales</taxon>
        <taxon>Sedimenticolaceae</taxon>
        <taxon>Sedimenticola</taxon>
    </lineage>
</organism>
<dbReference type="Proteomes" id="UP000316649">
    <property type="component" value="Unassembled WGS sequence"/>
</dbReference>
<evidence type="ECO:0000259" key="1">
    <source>
        <dbReference type="SMART" id="SM00746"/>
    </source>
</evidence>
<protein>
    <submittedName>
        <fullName evidence="2">YHS domain-containing protein</fullName>
    </submittedName>
</protein>
<sequence>MEGLLSFLLFGGLFFLMMRYGCGAHMAHGGHGKHGKDSAGNNIDPVCGMEVDIKQGYGKMHEGLLYRFCSRKCLDQFEVDPKKYLKQSLQTSGGGS</sequence>
<dbReference type="Pfam" id="PF04945">
    <property type="entry name" value="YHS"/>
    <property type="match status" value="1"/>
</dbReference>